<dbReference type="Pfam" id="PF03016">
    <property type="entry name" value="Exostosin_GT47"/>
    <property type="match status" value="1"/>
</dbReference>
<comment type="subcellular location">
    <subcellularLocation>
        <location evidence="1">Golgi apparatus membrane</location>
        <topology evidence="1">Single-pass type II membrane protein</topology>
    </subcellularLocation>
</comment>
<keyword evidence="3" id="KW-0808">Transferase</keyword>
<evidence type="ECO:0000259" key="6">
    <source>
        <dbReference type="Pfam" id="PF03016"/>
    </source>
</evidence>
<dbReference type="GO" id="GO:0000139">
    <property type="term" value="C:Golgi membrane"/>
    <property type="evidence" value="ECO:0007669"/>
    <property type="project" value="UniProtKB-SubCell"/>
</dbReference>
<evidence type="ECO:0000256" key="3">
    <source>
        <dbReference type="ARBA" id="ARBA00022676"/>
    </source>
</evidence>
<evidence type="ECO:0000313" key="7">
    <source>
        <dbReference type="EMBL" id="GJN20787.1"/>
    </source>
</evidence>
<dbReference type="AlphaFoldDB" id="A0AAV5EE30"/>
<evidence type="ECO:0000256" key="2">
    <source>
        <dbReference type="ARBA" id="ARBA00010271"/>
    </source>
</evidence>
<dbReference type="PANTHER" id="PTHR11062:SF387">
    <property type="entry name" value="OS10G0459700 PROTEIN"/>
    <property type="match status" value="1"/>
</dbReference>
<dbReference type="GO" id="GO:0016757">
    <property type="term" value="F:glycosyltransferase activity"/>
    <property type="evidence" value="ECO:0007669"/>
    <property type="project" value="UniProtKB-KW"/>
</dbReference>
<comment type="caution">
    <text evidence="7">The sequence shown here is derived from an EMBL/GenBank/DDBJ whole genome shotgun (WGS) entry which is preliminary data.</text>
</comment>
<keyword evidence="4" id="KW-0735">Signal-anchor</keyword>
<keyword evidence="3" id="KW-0328">Glycosyltransferase</keyword>
<dbReference type="Proteomes" id="UP001054889">
    <property type="component" value="Unassembled WGS sequence"/>
</dbReference>
<protein>
    <recommendedName>
        <fullName evidence="6">Exostosin GT47 domain-containing protein</fullName>
    </recommendedName>
</protein>
<gene>
    <name evidence="7" type="primary">gb08206</name>
    <name evidence="7" type="ORF">PR202_gb08206</name>
</gene>
<accession>A0AAV5EE30</accession>
<keyword evidence="5" id="KW-0333">Golgi apparatus</keyword>
<sequence>MTALVVEASPWHLNDAAVPYPTAFHPASDEDLFAWQDRVRRIRRPHLFSYAAGARTTDKAKQSVAARLAQQCAASRNCSLLECGNNSKCDDSHSHSHASVMHHFQRATFCLVPRDSTSTSRAAFDAILAGCIPVFFHPGTAYVQYTWHLPKNHADYSVYIPEDDVRRRNVSVEETLRRVPPKTVKAMRDAVVGLIPTVIYTDPSSRLDTTMMDAFDVTVAAVIDKVAKVRRGAADEEKLDMYSWKYPLLRDGQKVQDPHEWDALFAFSN</sequence>
<name>A0AAV5EE30_ELECO</name>
<dbReference type="InterPro" id="IPR004263">
    <property type="entry name" value="Exostosin"/>
</dbReference>
<evidence type="ECO:0000256" key="4">
    <source>
        <dbReference type="ARBA" id="ARBA00022968"/>
    </source>
</evidence>
<organism evidence="7 8">
    <name type="scientific">Eleusine coracana subsp. coracana</name>
    <dbReference type="NCBI Taxonomy" id="191504"/>
    <lineage>
        <taxon>Eukaryota</taxon>
        <taxon>Viridiplantae</taxon>
        <taxon>Streptophyta</taxon>
        <taxon>Embryophyta</taxon>
        <taxon>Tracheophyta</taxon>
        <taxon>Spermatophyta</taxon>
        <taxon>Magnoliopsida</taxon>
        <taxon>Liliopsida</taxon>
        <taxon>Poales</taxon>
        <taxon>Poaceae</taxon>
        <taxon>PACMAD clade</taxon>
        <taxon>Chloridoideae</taxon>
        <taxon>Cynodonteae</taxon>
        <taxon>Eleusininae</taxon>
        <taxon>Eleusine</taxon>
    </lineage>
</organism>
<keyword evidence="4" id="KW-0812">Transmembrane</keyword>
<comment type="similarity">
    <text evidence="2">Belongs to the glycosyltransferase 47 family.</text>
</comment>
<dbReference type="EMBL" id="BQKI01000075">
    <property type="protein sequence ID" value="GJN20787.1"/>
    <property type="molecule type" value="Genomic_DNA"/>
</dbReference>
<keyword evidence="8" id="KW-1185">Reference proteome</keyword>
<dbReference type="PANTHER" id="PTHR11062">
    <property type="entry name" value="EXOSTOSIN HEPARAN SULFATE GLYCOSYLTRANSFERASE -RELATED"/>
    <property type="match status" value="1"/>
</dbReference>
<feature type="domain" description="Exostosin GT47" evidence="6">
    <location>
        <begin position="1"/>
        <end position="175"/>
    </location>
</feature>
<evidence type="ECO:0000313" key="8">
    <source>
        <dbReference type="Proteomes" id="UP001054889"/>
    </source>
</evidence>
<evidence type="ECO:0000256" key="5">
    <source>
        <dbReference type="ARBA" id="ARBA00023034"/>
    </source>
</evidence>
<reference evidence="7" key="1">
    <citation type="journal article" date="2018" name="DNA Res.">
        <title>Multiple hybrid de novo genome assembly of finger millet, an orphan allotetraploid crop.</title>
        <authorList>
            <person name="Hatakeyama M."/>
            <person name="Aluri S."/>
            <person name="Balachadran M.T."/>
            <person name="Sivarajan S.R."/>
            <person name="Patrignani A."/>
            <person name="Gruter S."/>
            <person name="Poveda L."/>
            <person name="Shimizu-Inatsugi R."/>
            <person name="Baeten J."/>
            <person name="Francoijs K.J."/>
            <person name="Nataraja K.N."/>
            <person name="Reddy Y.A.N."/>
            <person name="Phadnis S."/>
            <person name="Ravikumar R.L."/>
            <person name="Schlapbach R."/>
            <person name="Sreeman S.M."/>
            <person name="Shimizu K.K."/>
        </authorList>
    </citation>
    <scope>NUCLEOTIDE SEQUENCE</scope>
</reference>
<evidence type="ECO:0000256" key="1">
    <source>
        <dbReference type="ARBA" id="ARBA00004323"/>
    </source>
</evidence>
<reference evidence="7" key="2">
    <citation type="submission" date="2021-12" db="EMBL/GenBank/DDBJ databases">
        <title>Resequencing data analysis of finger millet.</title>
        <authorList>
            <person name="Hatakeyama M."/>
            <person name="Aluri S."/>
            <person name="Balachadran M.T."/>
            <person name="Sivarajan S.R."/>
            <person name="Poveda L."/>
            <person name="Shimizu-Inatsugi R."/>
            <person name="Schlapbach R."/>
            <person name="Sreeman S.M."/>
            <person name="Shimizu K.K."/>
        </authorList>
    </citation>
    <scope>NUCLEOTIDE SEQUENCE</scope>
</reference>
<dbReference type="InterPro" id="IPR040911">
    <property type="entry name" value="Exostosin_GT47"/>
</dbReference>
<proteinExistence type="inferred from homology"/>